<evidence type="ECO:0000256" key="1">
    <source>
        <dbReference type="SAM" id="MobiDB-lite"/>
    </source>
</evidence>
<accession>A0ABS2TB63</accession>
<evidence type="ECO:0000313" key="2">
    <source>
        <dbReference type="EMBL" id="MBM7853433.1"/>
    </source>
</evidence>
<name>A0ABS2TB63_9HYPH</name>
<dbReference type="InterPro" id="IPR030906">
    <property type="entry name" value="Surf_polysacc"/>
</dbReference>
<evidence type="ECO:0000313" key="3">
    <source>
        <dbReference type="Proteomes" id="UP000758856"/>
    </source>
</evidence>
<protein>
    <submittedName>
        <fullName evidence="2">Surface carbohydrate biosynthesis protein</fullName>
    </submittedName>
</protein>
<feature type="region of interest" description="Disordered" evidence="1">
    <location>
        <begin position="321"/>
        <end position="341"/>
    </location>
</feature>
<dbReference type="NCBIfam" id="TIGR04396">
    <property type="entry name" value="surf_polysacc"/>
    <property type="match status" value="1"/>
</dbReference>
<proteinExistence type="predicted"/>
<reference evidence="2 3" key="1">
    <citation type="submission" date="2021-01" db="EMBL/GenBank/DDBJ databases">
        <title>Genomic Encyclopedia of Type Strains, Phase IV (KMG-IV): sequencing the most valuable type-strain genomes for metagenomic binning, comparative biology and taxonomic classification.</title>
        <authorList>
            <person name="Goeker M."/>
        </authorList>
    </citation>
    <scope>NUCLEOTIDE SEQUENCE [LARGE SCALE GENOMIC DNA]</scope>
    <source>
        <strain evidence="2 3">DSM 6130</strain>
    </source>
</reference>
<dbReference type="EMBL" id="JAFBCY010000005">
    <property type="protein sequence ID" value="MBM7853433.1"/>
    <property type="molecule type" value="Genomic_DNA"/>
</dbReference>
<keyword evidence="3" id="KW-1185">Reference proteome</keyword>
<gene>
    <name evidence="2" type="ORF">JOD31_003694</name>
</gene>
<dbReference type="Proteomes" id="UP000758856">
    <property type="component" value="Unassembled WGS sequence"/>
</dbReference>
<comment type="caution">
    <text evidence="2">The sequence shown here is derived from an EMBL/GenBank/DDBJ whole genome shotgun (WGS) entry which is preliminary data.</text>
</comment>
<organism evidence="2 3">
    <name type="scientific">Methylopila capsulata</name>
    <dbReference type="NCBI Taxonomy" id="61654"/>
    <lineage>
        <taxon>Bacteria</taxon>
        <taxon>Pseudomonadati</taxon>
        <taxon>Pseudomonadota</taxon>
        <taxon>Alphaproteobacteria</taxon>
        <taxon>Hyphomicrobiales</taxon>
        <taxon>Methylopilaceae</taxon>
        <taxon>Methylopila</taxon>
    </lineage>
</organism>
<dbReference type="SUPFAM" id="SSF53756">
    <property type="entry name" value="UDP-Glycosyltransferase/glycogen phosphorylase"/>
    <property type="match status" value="1"/>
</dbReference>
<sequence length="383" mass="41963">MIKIAGNLGHVVAAWDEEGMVWLNEPSYRERRASRAALAGLDAIFLWGAQQAAALAPALAGLSADVSLVGNPRADLLRPELRTPYQARAAALKAEHGDFILINSNFGWVNHLLGHGQGGDGSRDLEAIARKSKFPAAYLAHRLALYEEMTAVLPAIARRFPNRRIVVRPHPDENDRRWREASAGLPNVIVRYDSDLLPWLLAAGHIVQNGCTTAIEAAMLDRVAISYRPIVAPDHEIPQPTQVSLDARTPDALLEMLAQADLTDSFPADKRAALETMVASIDGRRSSERVIDTIEALLAAGRPAPSPWRRVIGHGQALRRRISQKRRAGVPGSSASPAYFSHKFPPIETSEIERRLAAFGEALAMKPPSVRRISDRIFRLTPT</sequence>